<feature type="compositionally biased region" description="Polar residues" evidence="1">
    <location>
        <begin position="64"/>
        <end position="89"/>
    </location>
</feature>
<feature type="region of interest" description="Disordered" evidence="1">
    <location>
        <begin position="1"/>
        <end position="130"/>
    </location>
</feature>
<keyword evidence="3" id="KW-1185">Reference proteome</keyword>
<feature type="compositionally biased region" description="Low complexity" evidence="1">
    <location>
        <begin position="109"/>
        <end position="129"/>
    </location>
</feature>
<dbReference type="Proteomes" id="UP000799118">
    <property type="component" value="Unassembled WGS sequence"/>
</dbReference>
<evidence type="ECO:0000256" key="1">
    <source>
        <dbReference type="SAM" id="MobiDB-lite"/>
    </source>
</evidence>
<feature type="region of interest" description="Disordered" evidence="1">
    <location>
        <begin position="305"/>
        <end position="376"/>
    </location>
</feature>
<dbReference type="OrthoDB" id="3067327at2759"/>
<sequence>MTTPAHSRVDKSLPASRARSVESFHTPAVSMPNSKRSSVLGPARNEPPPSTGIPEVVAPPTPSMRGNSVRSTTSRIPSVSHTPTENGISMSRDPSRGRSSNKGKERVISSPPTDNSTATASTSTRNSVSKIGDTLSSVWGAVSPAARSIAESLKSKETTPLSSPITQELRDILQSPIPPQDTEEVSASTIEMPGSFESGAAEVETFEQPVPPATMETFGETGAWPSFTSAGEATGADLGAANLRIDTALSPHRPPLSNRAPSVVISPITLPEMSLDSNTQPIESNGLLSLSSEPLLASEEFSDLLSAPESASSNTNSLADLLGTASSGGKSHKSSKVASSEMPCHRKSLSSEKISESTIFSAPSDTSSRDDDTYSFSSRPGAVFKVTMGYAKTSHVQGSVQGSFEKCF</sequence>
<reference evidence="2" key="1">
    <citation type="journal article" date="2019" name="Environ. Microbiol.">
        <title>Fungal ecological strategies reflected in gene transcription - a case study of two litter decomposers.</title>
        <authorList>
            <person name="Barbi F."/>
            <person name="Kohler A."/>
            <person name="Barry K."/>
            <person name="Baskaran P."/>
            <person name="Daum C."/>
            <person name="Fauchery L."/>
            <person name="Ihrmark K."/>
            <person name="Kuo A."/>
            <person name="LaButti K."/>
            <person name="Lipzen A."/>
            <person name="Morin E."/>
            <person name="Grigoriev I.V."/>
            <person name="Henrissat B."/>
            <person name="Lindahl B."/>
            <person name="Martin F."/>
        </authorList>
    </citation>
    <scope>NUCLEOTIDE SEQUENCE</scope>
    <source>
        <strain evidence="2">JB14</strain>
    </source>
</reference>
<feature type="compositionally biased region" description="Pro residues" evidence="1">
    <location>
        <begin position="45"/>
        <end position="62"/>
    </location>
</feature>
<gene>
    <name evidence="2" type="ORF">BT96DRAFT_187677</name>
</gene>
<evidence type="ECO:0000313" key="3">
    <source>
        <dbReference type="Proteomes" id="UP000799118"/>
    </source>
</evidence>
<accession>A0A6A4HAZ0</accession>
<organism evidence="2 3">
    <name type="scientific">Gymnopus androsaceus JB14</name>
    <dbReference type="NCBI Taxonomy" id="1447944"/>
    <lineage>
        <taxon>Eukaryota</taxon>
        <taxon>Fungi</taxon>
        <taxon>Dikarya</taxon>
        <taxon>Basidiomycota</taxon>
        <taxon>Agaricomycotina</taxon>
        <taxon>Agaricomycetes</taxon>
        <taxon>Agaricomycetidae</taxon>
        <taxon>Agaricales</taxon>
        <taxon>Marasmiineae</taxon>
        <taxon>Omphalotaceae</taxon>
        <taxon>Gymnopus</taxon>
    </lineage>
</organism>
<protein>
    <submittedName>
        <fullName evidence="2">Uncharacterized protein</fullName>
    </submittedName>
</protein>
<dbReference type="EMBL" id="ML769550">
    <property type="protein sequence ID" value="KAE9394397.1"/>
    <property type="molecule type" value="Genomic_DNA"/>
</dbReference>
<name>A0A6A4HAZ0_9AGAR</name>
<evidence type="ECO:0000313" key="2">
    <source>
        <dbReference type="EMBL" id="KAE9394397.1"/>
    </source>
</evidence>
<proteinExistence type="predicted"/>
<dbReference type="AlphaFoldDB" id="A0A6A4HAZ0"/>
<feature type="compositionally biased region" description="Polar residues" evidence="1">
    <location>
        <begin position="309"/>
        <end position="318"/>
    </location>
</feature>